<dbReference type="AlphaFoldDB" id="A0A6I6G627"/>
<dbReference type="InterPro" id="IPR038765">
    <property type="entry name" value="Papain-like_cys_pep_sf"/>
</dbReference>
<reference evidence="4 5" key="1">
    <citation type="submission" date="2019-11" db="EMBL/GenBank/DDBJ databases">
        <authorList>
            <person name="Im W.T."/>
        </authorList>
    </citation>
    <scope>NUCLEOTIDE SEQUENCE [LARGE SCALE GENOMIC DNA]</scope>
    <source>
        <strain evidence="4 5">SB-02</strain>
    </source>
</reference>
<keyword evidence="5" id="KW-1185">Reference proteome</keyword>
<dbReference type="GO" id="GO:0008234">
    <property type="term" value="F:cysteine-type peptidase activity"/>
    <property type="evidence" value="ECO:0007669"/>
    <property type="project" value="InterPro"/>
</dbReference>
<dbReference type="Gene3D" id="3.90.70.10">
    <property type="entry name" value="Cysteine proteinases"/>
    <property type="match status" value="1"/>
</dbReference>
<protein>
    <submittedName>
        <fullName evidence="4">Peptidase C1A papain</fullName>
    </submittedName>
</protein>
<feature type="domain" description="Peptidase C1A papain C-terminal" evidence="3">
    <location>
        <begin position="111"/>
        <end position="325"/>
    </location>
</feature>
<dbReference type="SMART" id="SM00645">
    <property type="entry name" value="Pept_C1"/>
    <property type="match status" value="1"/>
</dbReference>
<name>A0A6I6G627_9BACT</name>
<feature type="region of interest" description="Disordered" evidence="2">
    <location>
        <begin position="1"/>
        <end position="27"/>
    </location>
</feature>
<dbReference type="KEGG" id="fls:GLV81_05845"/>
<evidence type="ECO:0000256" key="2">
    <source>
        <dbReference type="SAM" id="MobiDB-lite"/>
    </source>
</evidence>
<dbReference type="Proteomes" id="UP000426027">
    <property type="component" value="Chromosome"/>
</dbReference>
<evidence type="ECO:0000313" key="4">
    <source>
        <dbReference type="EMBL" id="QGW27677.1"/>
    </source>
</evidence>
<dbReference type="InterPro" id="IPR000668">
    <property type="entry name" value="Peptidase_C1A_C"/>
</dbReference>
<evidence type="ECO:0000313" key="5">
    <source>
        <dbReference type="Proteomes" id="UP000426027"/>
    </source>
</evidence>
<dbReference type="PANTHER" id="PTHR12411">
    <property type="entry name" value="CYSTEINE PROTEASE FAMILY C1-RELATED"/>
    <property type="match status" value="1"/>
</dbReference>
<dbReference type="SUPFAM" id="SSF54001">
    <property type="entry name" value="Cysteine proteinases"/>
    <property type="match status" value="1"/>
</dbReference>
<evidence type="ECO:0000259" key="3">
    <source>
        <dbReference type="SMART" id="SM00645"/>
    </source>
</evidence>
<accession>A0A6I6G627</accession>
<dbReference type="RefSeq" id="WP_157477671.1">
    <property type="nucleotide sequence ID" value="NZ_CP046566.1"/>
</dbReference>
<dbReference type="CDD" id="cd02619">
    <property type="entry name" value="Peptidase_C1"/>
    <property type="match status" value="1"/>
</dbReference>
<dbReference type="EMBL" id="CP046566">
    <property type="protein sequence ID" value="QGW27677.1"/>
    <property type="molecule type" value="Genomic_DNA"/>
</dbReference>
<organism evidence="4 5">
    <name type="scientific">Phnomibacter ginsenosidimutans</name>
    <dbReference type="NCBI Taxonomy" id="2676868"/>
    <lineage>
        <taxon>Bacteria</taxon>
        <taxon>Pseudomonadati</taxon>
        <taxon>Bacteroidota</taxon>
        <taxon>Chitinophagia</taxon>
        <taxon>Chitinophagales</taxon>
        <taxon>Chitinophagaceae</taxon>
        <taxon>Phnomibacter</taxon>
    </lineage>
</organism>
<dbReference type="Pfam" id="PF00112">
    <property type="entry name" value="Peptidase_C1"/>
    <property type="match status" value="1"/>
</dbReference>
<gene>
    <name evidence="4" type="ORF">GLV81_05845</name>
</gene>
<evidence type="ECO:0000256" key="1">
    <source>
        <dbReference type="ARBA" id="ARBA00008455"/>
    </source>
</evidence>
<dbReference type="GO" id="GO:0006508">
    <property type="term" value="P:proteolysis"/>
    <property type="evidence" value="ECO:0007669"/>
    <property type="project" value="InterPro"/>
</dbReference>
<comment type="similarity">
    <text evidence="1">Belongs to the peptidase C1 family.</text>
</comment>
<proteinExistence type="inferred from homology"/>
<dbReference type="InterPro" id="IPR013128">
    <property type="entry name" value="Peptidase_C1A"/>
</dbReference>
<sequence>MPIRMVDDPQDPNEFNDNSGGGRSGGRGGGGGGGLLNLLPLLLMLFRKPGGLLILVLLGGAYFLMNQQGCGGSFLQQAASAFSTGGMLSKQEFAKAPVYEGLSDDDVRNPLPEYVSLAKFAPDRQNQGRQGSCVAWSSAYAAQTILMSASTGINPNQLAFSPSYMYNQIGLDGCQGSYIIRAMELMQRKGGVPFNNFPYDETDCSRNPPTSLDALAAANKIHGFNRLTGSDAPEGISIRAIKEHLASGAPVVIGMMVGGSFMEGMMGQKVWQPSQSDYNQMGFGGHAMSVIGYDDKLAGGAFQIMNSWGPEWGENGIGWVRYADFKEFVREAYGMDPLPQQGAALQQAFDCEIGLVQVNEQAKPAGYIPLRNAGSNVFTSNTIAKGSRFKVEVKNSTECYVYVFGQEVDGSSYTLFPYPTKEDVTKTAYTAYCGITGYRLFPKNKSMMPDSIGTKDYIAVVVSKEELPWYELNQKISTPRSNYASNVSNALRSYGSASLQVSSTGNGNLRFTADAGVKGVAYAVIEINKQ</sequence>